<evidence type="ECO:0000313" key="2">
    <source>
        <dbReference type="EMBL" id="EXB78387.1"/>
    </source>
</evidence>
<dbReference type="AlphaFoldDB" id="W9RKF2"/>
<evidence type="ECO:0000313" key="3">
    <source>
        <dbReference type="Proteomes" id="UP000030645"/>
    </source>
</evidence>
<reference evidence="3" key="1">
    <citation type="submission" date="2013-01" db="EMBL/GenBank/DDBJ databases">
        <title>Draft Genome Sequence of a Mulberry Tree, Morus notabilis C.K. Schneid.</title>
        <authorList>
            <person name="He N."/>
            <person name="Zhao S."/>
        </authorList>
    </citation>
    <scope>NUCLEOTIDE SEQUENCE</scope>
</reference>
<name>W9RKF2_9ROSA</name>
<organism evidence="2 3">
    <name type="scientific">Morus notabilis</name>
    <dbReference type="NCBI Taxonomy" id="981085"/>
    <lineage>
        <taxon>Eukaryota</taxon>
        <taxon>Viridiplantae</taxon>
        <taxon>Streptophyta</taxon>
        <taxon>Embryophyta</taxon>
        <taxon>Tracheophyta</taxon>
        <taxon>Spermatophyta</taxon>
        <taxon>Magnoliopsida</taxon>
        <taxon>eudicotyledons</taxon>
        <taxon>Gunneridae</taxon>
        <taxon>Pentapetalae</taxon>
        <taxon>rosids</taxon>
        <taxon>fabids</taxon>
        <taxon>Rosales</taxon>
        <taxon>Moraceae</taxon>
        <taxon>Moreae</taxon>
        <taxon>Morus</taxon>
    </lineage>
</organism>
<keyword evidence="3" id="KW-1185">Reference proteome</keyword>
<dbReference type="eggNOG" id="ENOG502SFTD">
    <property type="taxonomic scope" value="Eukaryota"/>
</dbReference>
<gene>
    <name evidence="2" type="ORF">L484_003249</name>
</gene>
<dbReference type="Proteomes" id="UP000030645">
    <property type="component" value="Unassembled WGS sequence"/>
</dbReference>
<dbReference type="EMBL" id="KE344772">
    <property type="protein sequence ID" value="EXB78387.1"/>
    <property type="molecule type" value="Genomic_DNA"/>
</dbReference>
<feature type="compositionally biased region" description="Low complexity" evidence="1">
    <location>
        <begin position="78"/>
        <end position="90"/>
    </location>
</feature>
<accession>W9RKF2</accession>
<proteinExistence type="predicted"/>
<protein>
    <submittedName>
        <fullName evidence="2">Uncharacterized protein</fullName>
    </submittedName>
</protein>
<evidence type="ECO:0000256" key="1">
    <source>
        <dbReference type="SAM" id="MobiDB-lite"/>
    </source>
</evidence>
<sequence>MVQLFPSLTRVGKERSSLLAPTVKIHGDVFCTVCGLGPEFPAAHTTATPFATAWNAPTAIAFLWSASGYEGTSAAIETDTTSTPSRTDTSNALSMSAPAHNPPPNTLQQTLYIAIRACVAPPLTVPTPNPL</sequence>
<feature type="region of interest" description="Disordered" evidence="1">
    <location>
        <begin position="75"/>
        <end position="101"/>
    </location>
</feature>